<dbReference type="Gene3D" id="3.40.50.2300">
    <property type="match status" value="1"/>
</dbReference>
<accession>A0A943DE52</accession>
<name>A0A943DE52_9FIRM</name>
<evidence type="ECO:0000256" key="4">
    <source>
        <dbReference type="ARBA" id="ARBA00023015"/>
    </source>
</evidence>
<dbReference type="SMART" id="SM00862">
    <property type="entry name" value="Trans_reg_C"/>
    <property type="match status" value="1"/>
</dbReference>
<dbReference type="SUPFAM" id="SSF52172">
    <property type="entry name" value="CheY-like"/>
    <property type="match status" value="1"/>
</dbReference>
<sequence>MNNILIAEDEHLIARLIEMTLTRAGYTCTVAEDGRTAADLIEKNNFDMALLDIMLPGLDGYALLESLRPQGVPVIFITAKSAVKDRVLGLRLGADDYITKPFAAEELVARMESVLRRTGRGGRELRAYDVVLDTVDRVARQNGEPLDLRRREFDLLELLMRNRGAALYRDVIFERVWGELPDTESLRTVDTHIARLRKKLGWTDKQIETVFKIGYRLRKE</sequence>
<feature type="domain" description="OmpR/PhoB-type" evidence="11">
    <location>
        <begin position="122"/>
        <end position="219"/>
    </location>
</feature>
<dbReference type="GO" id="GO:0032993">
    <property type="term" value="C:protein-DNA complex"/>
    <property type="evidence" value="ECO:0007669"/>
    <property type="project" value="TreeGrafter"/>
</dbReference>
<proteinExistence type="predicted"/>
<protein>
    <recommendedName>
        <fullName evidence="1">Stage 0 sporulation protein A homolog</fullName>
    </recommendedName>
</protein>
<organism evidence="12 13">
    <name type="scientific">Subdoligranulum variabile</name>
    <dbReference type="NCBI Taxonomy" id="214851"/>
    <lineage>
        <taxon>Bacteria</taxon>
        <taxon>Bacillati</taxon>
        <taxon>Bacillota</taxon>
        <taxon>Clostridia</taxon>
        <taxon>Eubacteriales</taxon>
        <taxon>Oscillospiraceae</taxon>
        <taxon>Subdoligranulum</taxon>
    </lineage>
</organism>
<feature type="domain" description="Response regulatory" evidence="10">
    <location>
        <begin position="3"/>
        <end position="115"/>
    </location>
</feature>
<dbReference type="EMBL" id="JAGZGG010000008">
    <property type="protein sequence ID" value="MBS5331921.1"/>
    <property type="molecule type" value="Genomic_DNA"/>
</dbReference>
<evidence type="ECO:0000256" key="7">
    <source>
        <dbReference type="ARBA" id="ARBA00024867"/>
    </source>
</evidence>
<dbReference type="GO" id="GO:0005829">
    <property type="term" value="C:cytosol"/>
    <property type="evidence" value="ECO:0007669"/>
    <property type="project" value="TreeGrafter"/>
</dbReference>
<comment type="caution">
    <text evidence="12">The sequence shown here is derived from an EMBL/GenBank/DDBJ whole genome shotgun (WGS) entry which is preliminary data.</text>
</comment>
<dbReference type="SMART" id="SM00448">
    <property type="entry name" value="REC"/>
    <property type="match status" value="1"/>
</dbReference>
<reference evidence="12" key="1">
    <citation type="submission" date="2021-02" db="EMBL/GenBank/DDBJ databases">
        <title>Infant gut strain persistence is associated with maternal origin, phylogeny, and functional potential including surface adhesion and iron acquisition.</title>
        <authorList>
            <person name="Lou Y.C."/>
        </authorList>
    </citation>
    <scope>NUCLEOTIDE SEQUENCE</scope>
    <source>
        <strain evidence="12">L3_101_000M1_dasL3_101_000M1_concoct_87</strain>
    </source>
</reference>
<dbReference type="Proteomes" id="UP000759273">
    <property type="component" value="Unassembled WGS sequence"/>
</dbReference>
<evidence type="ECO:0000313" key="13">
    <source>
        <dbReference type="Proteomes" id="UP000759273"/>
    </source>
</evidence>
<dbReference type="GO" id="GO:0006355">
    <property type="term" value="P:regulation of DNA-templated transcription"/>
    <property type="evidence" value="ECO:0007669"/>
    <property type="project" value="InterPro"/>
</dbReference>
<dbReference type="Gene3D" id="1.10.10.10">
    <property type="entry name" value="Winged helix-like DNA-binding domain superfamily/Winged helix DNA-binding domain"/>
    <property type="match status" value="1"/>
</dbReference>
<dbReference type="InterPro" id="IPR039420">
    <property type="entry name" value="WalR-like"/>
</dbReference>
<evidence type="ECO:0000256" key="1">
    <source>
        <dbReference type="ARBA" id="ARBA00018672"/>
    </source>
</evidence>
<dbReference type="GO" id="GO:0000156">
    <property type="term" value="F:phosphorelay response regulator activity"/>
    <property type="evidence" value="ECO:0007669"/>
    <property type="project" value="TreeGrafter"/>
</dbReference>
<dbReference type="PROSITE" id="PS50110">
    <property type="entry name" value="RESPONSE_REGULATORY"/>
    <property type="match status" value="1"/>
</dbReference>
<evidence type="ECO:0000259" key="11">
    <source>
        <dbReference type="PROSITE" id="PS51755"/>
    </source>
</evidence>
<dbReference type="PANTHER" id="PTHR48111:SF1">
    <property type="entry name" value="TWO-COMPONENT RESPONSE REGULATOR ORR33"/>
    <property type="match status" value="1"/>
</dbReference>
<keyword evidence="2 8" id="KW-0597">Phosphoprotein</keyword>
<gene>
    <name evidence="12" type="ORF">KHY36_05245</name>
</gene>
<dbReference type="InterPro" id="IPR011006">
    <property type="entry name" value="CheY-like_superfamily"/>
</dbReference>
<dbReference type="Gene3D" id="6.10.250.690">
    <property type="match status" value="1"/>
</dbReference>
<keyword evidence="5 9" id="KW-0238">DNA-binding</keyword>
<evidence type="ECO:0000256" key="8">
    <source>
        <dbReference type="PROSITE-ProRule" id="PRU00169"/>
    </source>
</evidence>
<dbReference type="AlphaFoldDB" id="A0A943DE52"/>
<dbReference type="CDD" id="cd00383">
    <property type="entry name" value="trans_reg_C"/>
    <property type="match status" value="1"/>
</dbReference>
<dbReference type="Pfam" id="PF00072">
    <property type="entry name" value="Response_reg"/>
    <property type="match status" value="1"/>
</dbReference>
<evidence type="ECO:0000313" key="12">
    <source>
        <dbReference type="EMBL" id="MBS5331921.1"/>
    </source>
</evidence>
<evidence type="ECO:0000256" key="5">
    <source>
        <dbReference type="ARBA" id="ARBA00023125"/>
    </source>
</evidence>
<keyword evidence="4" id="KW-0805">Transcription regulation</keyword>
<dbReference type="Pfam" id="PF00486">
    <property type="entry name" value="Trans_reg_C"/>
    <property type="match status" value="1"/>
</dbReference>
<evidence type="ECO:0000256" key="9">
    <source>
        <dbReference type="PROSITE-ProRule" id="PRU01091"/>
    </source>
</evidence>
<dbReference type="PROSITE" id="PS51755">
    <property type="entry name" value="OMPR_PHOB"/>
    <property type="match status" value="1"/>
</dbReference>
<evidence type="ECO:0000256" key="3">
    <source>
        <dbReference type="ARBA" id="ARBA00023012"/>
    </source>
</evidence>
<comment type="function">
    <text evidence="7">May play the central regulatory role in sporulation. It may be an element of the effector pathway responsible for the activation of sporulation genes in response to nutritional stress. Spo0A may act in concert with spo0H (a sigma factor) to control the expression of some genes that are critical to the sporulation process.</text>
</comment>
<keyword evidence="6" id="KW-0804">Transcription</keyword>
<evidence type="ECO:0000259" key="10">
    <source>
        <dbReference type="PROSITE" id="PS50110"/>
    </source>
</evidence>
<dbReference type="InterPro" id="IPR036388">
    <property type="entry name" value="WH-like_DNA-bd_sf"/>
</dbReference>
<feature type="modified residue" description="4-aspartylphosphate" evidence="8">
    <location>
        <position position="52"/>
    </location>
</feature>
<evidence type="ECO:0000256" key="2">
    <source>
        <dbReference type="ARBA" id="ARBA00022553"/>
    </source>
</evidence>
<dbReference type="PANTHER" id="PTHR48111">
    <property type="entry name" value="REGULATOR OF RPOS"/>
    <property type="match status" value="1"/>
</dbReference>
<dbReference type="InterPro" id="IPR001789">
    <property type="entry name" value="Sig_transdc_resp-reg_receiver"/>
</dbReference>
<keyword evidence="3" id="KW-0902">Two-component regulatory system</keyword>
<dbReference type="GO" id="GO:0000976">
    <property type="term" value="F:transcription cis-regulatory region binding"/>
    <property type="evidence" value="ECO:0007669"/>
    <property type="project" value="TreeGrafter"/>
</dbReference>
<evidence type="ECO:0000256" key="6">
    <source>
        <dbReference type="ARBA" id="ARBA00023163"/>
    </source>
</evidence>
<dbReference type="InterPro" id="IPR001867">
    <property type="entry name" value="OmpR/PhoB-type_DNA-bd"/>
</dbReference>
<feature type="DNA-binding region" description="OmpR/PhoB-type" evidence="9">
    <location>
        <begin position="122"/>
        <end position="219"/>
    </location>
</feature>
<dbReference type="CDD" id="cd17574">
    <property type="entry name" value="REC_OmpR"/>
    <property type="match status" value="1"/>
</dbReference>